<reference evidence="1 2" key="1">
    <citation type="submission" date="2024-09" db="EMBL/GenBank/DDBJ databases">
        <title>Chromosome-scale assembly of Riccia fluitans.</title>
        <authorList>
            <person name="Paukszto L."/>
            <person name="Sawicki J."/>
            <person name="Karawczyk K."/>
            <person name="Piernik-Szablinska J."/>
            <person name="Szczecinska M."/>
            <person name="Mazdziarz M."/>
        </authorList>
    </citation>
    <scope>NUCLEOTIDE SEQUENCE [LARGE SCALE GENOMIC DNA]</scope>
    <source>
        <strain evidence="1">Rf_01</strain>
        <tissue evidence="1">Aerial parts of the thallus</tissue>
    </source>
</reference>
<dbReference type="AlphaFoldDB" id="A0ABD1Y9S4"/>
<gene>
    <name evidence="1" type="ORF">R1flu_003703</name>
</gene>
<name>A0ABD1Y9S4_9MARC</name>
<evidence type="ECO:0000313" key="2">
    <source>
        <dbReference type="Proteomes" id="UP001605036"/>
    </source>
</evidence>
<accession>A0ABD1Y9S4</accession>
<sequence>MNLPCFVDVVFKRIPSILSVAVASCKCGVTITYEIHALCRVGEFDIQHFSCIRTVFASQEVMGRFCFYC</sequence>
<organism evidence="1 2">
    <name type="scientific">Riccia fluitans</name>
    <dbReference type="NCBI Taxonomy" id="41844"/>
    <lineage>
        <taxon>Eukaryota</taxon>
        <taxon>Viridiplantae</taxon>
        <taxon>Streptophyta</taxon>
        <taxon>Embryophyta</taxon>
        <taxon>Marchantiophyta</taxon>
        <taxon>Marchantiopsida</taxon>
        <taxon>Marchantiidae</taxon>
        <taxon>Marchantiales</taxon>
        <taxon>Ricciaceae</taxon>
        <taxon>Riccia</taxon>
    </lineage>
</organism>
<evidence type="ECO:0008006" key="3">
    <source>
        <dbReference type="Google" id="ProtNLM"/>
    </source>
</evidence>
<dbReference type="Proteomes" id="UP001605036">
    <property type="component" value="Unassembled WGS sequence"/>
</dbReference>
<protein>
    <recommendedName>
        <fullName evidence="3">Secreted protein</fullName>
    </recommendedName>
</protein>
<dbReference type="EMBL" id="JBHFFA010000006">
    <property type="protein sequence ID" value="KAL2623498.1"/>
    <property type="molecule type" value="Genomic_DNA"/>
</dbReference>
<evidence type="ECO:0000313" key="1">
    <source>
        <dbReference type="EMBL" id="KAL2623498.1"/>
    </source>
</evidence>
<keyword evidence="2" id="KW-1185">Reference proteome</keyword>
<comment type="caution">
    <text evidence="1">The sequence shown here is derived from an EMBL/GenBank/DDBJ whole genome shotgun (WGS) entry which is preliminary data.</text>
</comment>
<proteinExistence type="predicted"/>